<reference evidence="2" key="1">
    <citation type="submission" date="2020-04" db="EMBL/GenBank/DDBJ databases">
        <authorList>
            <person name="Alioto T."/>
            <person name="Alioto T."/>
            <person name="Gomez Garrido J."/>
        </authorList>
    </citation>
    <scope>NUCLEOTIDE SEQUENCE</scope>
    <source>
        <strain evidence="2">A484AB</strain>
    </source>
</reference>
<comment type="caution">
    <text evidence="2">The sequence shown here is derived from an EMBL/GenBank/DDBJ whole genome shotgun (WGS) entry which is preliminary data.</text>
</comment>
<sequence>MAEANEKECPRAATILKRDRYVDDLIHSCPSTDEAIKSIEEVNKVLSTGSFKIKEWLCSSTVEKANESEQPKEEDGSESDPHPVTPIVNLDGEEENKTLGPFVGVRVAEIQESWSPSSWRYVPSEENPADDLSRGITVEELSSGRWINGPSFLSKPKTEWPCERTTEPDIRSADPEKKKSPNSLAAIVKHQPQKITKGEQCAKRKVEPWLSPGSFSRKGRCSEKPASQDTEWRTEEIDPEMLHTLGSQ</sequence>
<gene>
    <name evidence="2" type="ORF">PACLA_8A054628</name>
</gene>
<feature type="region of interest" description="Disordered" evidence="1">
    <location>
        <begin position="207"/>
        <end position="248"/>
    </location>
</feature>
<dbReference type="PANTHER" id="PTHR47331">
    <property type="entry name" value="PHD-TYPE DOMAIN-CONTAINING PROTEIN"/>
    <property type="match status" value="1"/>
</dbReference>
<name>A0A6S7HI35_PARCT</name>
<dbReference type="OrthoDB" id="6434680at2759"/>
<dbReference type="AlphaFoldDB" id="A0A6S7HI35"/>
<organism evidence="2 3">
    <name type="scientific">Paramuricea clavata</name>
    <name type="common">Red gorgonian</name>
    <name type="synonym">Violescent sea-whip</name>
    <dbReference type="NCBI Taxonomy" id="317549"/>
    <lineage>
        <taxon>Eukaryota</taxon>
        <taxon>Metazoa</taxon>
        <taxon>Cnidaria</taxon>
        <taxon>Anthozoa</taxon>
        <taxon>Octocorallia</taxon>
        <taxon>Malacalcyonacea</taxon>
        <taxon>Plexauridae</taxon>
        <taxon>Paramuricea</taxon>
    </lineage>
</organism>
<feature type="non-terminal residue" evidence="2">
    <location>
        <position position="248"/>
    </location>
</feature>
<evidence type="ECO:0000313" key="3">
    <source>
        <dbReference type="Proteomes" id="UP001152795"/>
    </source>
</evidence>
<evidence type="ECO:0000313" key="2">
    <source>
        <dbReference type="EMBL" id="CAB3995640.1"/>
    </source>
</evidence>
<protein>
    <submittedName>
        <fullName evidence="2">Uncharacterized protein</fullName>
    </submittedName>
</protein>
<dbReference type="EMBL" id="CACRXK020002702">
    <property type="protein sequence ID" value="CAB3995640.1"/>
    <property type="molecule type" value="Genomic_DNA"/>
</dbReference>
<feature type="compositionally biased region" description="Basic and acidic residues" evidence="1">
    <location>
        <begin position="64"/>
        <end position="74"/>
    </location>
</feature>
<dbReference type="PANTHER" id="PTHR47331:SF1">
    <property type="entry name" value="GAG-LIKE PROTEIN"/>
    <property type="match status" value="1"/>
</dbReference>
<proteinExistence type="predicted"/>
<feature type="region of interest" description="Disordered" evidence="1">
    <location>
        <begin position="149"/>
        <end position="182"/>
    </location>
</feature>
<evidence type="ECO:0000256" key="1">
    <source>
        <dbReference type="SAM" id="MobiDB-lite"/>
    </source>
</evidence>
<feature type="region of interest" description="Disordered" evidence="1">
    <location>
        <begin position="62"/>
        <end position="96"/>
    </location>
</feature>
<keyword evidence="3" id="KW-1185">Reference proteome</keyword>
<feature type="compositionally biased region" description="Basic and acidic residues" evidence="1">
    <location>
        <begin position="156"/>
        <end position="179"/>
    </location>
</feature>
<accession>A0A6S7HI35</accession>
<dbReference type="Proteomes" id="UP001152795">
    <property type="component" value="Unassembled WGS sequence"/>
</dbReference>